<sequence>MATPWPQQPAWPTPFREHATRLSTYLQDALTCIDRTQSQPVPADLVKVIIHGTLTFILKVQHAPDLSTVCDALSIMQTEAKASTENAAQMLDVVKHELKTDIKNTAKTVHAIATNVQQNMRNGEEARTAAKEAVEVGKANLQMARQIKNAGPQTGGVLSYAAIAARGAPLASTANTQVLRMAPMQTQREVVVTIRDPKYSA</sequence>
<evidence type="ECO:0000313" key="2">
    <source>
        <dbReference type="Proteomes" id="UP000799754"/>
    </source>
</evidence>
<gene>
    <name evidence="1" type="ORF">BU25DRAFT_400585</name>
</gene>
<dbReference type="Proteomes" id="UP000799754">
    <property type="component" value="Unassembled WGS sequence"/>
</dbReference>
<reference evidence="1" key="1">
    <citation type="journal article" date="2020" name="Stud. Mycol.">
        <title>101 Dothideomycetes genomes: a test case for predicting lifestyles and emergence of pathogens.</title>
        <authorList>
            <person name="Haridas S."/>
            <person name="Albert R."/>
            <person name="Binder M."/>
            <person name="Bloem J."/>
            <person name="Labutti K."/>
            <person name="Salamov A."/>
            <person name="Andreopoulos B."/>
            <person name="Baker S."/>
            <person name="Barry K."/>
            <person name="Bills G."/>
            <person name="Bluhm B."/>
            <person name="Cannon C."/>
            <person name="Castanera R."/>
            <person name="Culley D."/>
            <person name="Daum C."/>
            <person name="Ezra D."/>
            <person name="Gonzalez J."/>
            <person name="Henrissat B."/>
            <person name="Kuo A."/>
            <person name="Liang C."/>
            <person name="Lipzen A."/>
            <person name="Lutzoni F."/>
            <person name="Magnuson J."/>
            <person name="Mondo S."/>
            <person name="Nolan M."/>
            <person name="Ohm R."/>
            <person name="Pangilinan J."/>
            <person name="Park H.-J."/>
            <person name="Ramirez L."/>
            <person name="Alfaro M."/>
            <person name="Sun H."/>
            <person name="Tritt A."/>
            <person name="Yoshinaga Y."/>
            <person name="Zwiers L.-H."/>
            <person name="Turgeon B."/>
            <person name="Goodwin S."/>
            <person name="Spatafora J."/>
            <person name="Crous P."/>
            <person name="Grigoriev I."/>
        </authorList>
    </citation>
    <scope>NUCLEOTIDE SEQUENCE</scope>
    <source>
        <strain evidence="1">CBS 525.71</strain>
    </source>
</reference>
<name>A0ACB6RNL1_9PLEO</name>
<dbReference type="EMBL" id="MU006736">
    <property type="protein sequence ID" value="KAF2623535.1"/>
    <property type="molecule type" value="Genomic_DNA"/>
</dbReference>
<keyword evidence="2" id="KW-1185">Reference proteome</keyword>
<protein>
    <submittedName>
        <fullName evidence="1">Uncharacterized protein</fullName>
    </submittedName>
</protein>
<proteinExistence type="predicted"/>
<comment type="caution">
    <text evidence="1">The sequence shown here is derived from an EMBL/GenBank/DDBJ whole genome shotgun (WGS) entry which is preliminary data.</text>
</comment>
<organism evidence="1 2">
    <name type="scientific">Macroventuria anomochaeta</name>
    <dbReference type="NCBI Taxonomy" id="301207"/>
    <lineage>
        <taxon>Eukaryota</taxon>
        <taxon>Fungi</taxon>
        <taxon>Dikarya</taxon>
        <taxon>Ascomycota</taxon>
        <taxon>Pezizomycotina</taxon>
        <taxon>Dothideomycetes</taxon>
        <taxon>Pleosporomycetidae</taxon>
        <taxon>Pleosporales</taxon>
        <taxon>Pleosporineae</taxon>
        <taxon>Didymellaceae</taxon>
        <taxon>Macroventuria</taxon>
    </lineage>
</organism>
<evidence type="ECO:0000313" key="1">
    <source>
        <dbReference type="EMBL" id="KAF2623535.1"/>
    </source>
</evidence>
<accession>A0ACB6RNL1</accession>